<evidence type="ECO:0000256" key="3">
    <source>
        <dbReference type="ARBA" id="ARBA00022692"/>
    </source>
</evidence>
<proteinExistence type="inferred from homology"/>
<evidence type="ECO:0000313" key="9">
    <source>
        <dbReference type="Proteomes" id="UP000242188"/>
    </source>
</evidence>
<dbReference type="PANTHER" id="PTHR11819">
    <property type="entry name" value="SOLUTE CARRIER FAMILY 5"/>
    <property type="match status" value="1"/>
</dbReference>
<dbReference type="InterPro" id="IPR038377">
    <property type="entry name" value="Na/Glc_symporter_sf"/>
</dbReference>
<feature type="transmembrane region" description="Helical" evidence="7">
    <location>
        <begin position="435"/>
        <end position="456"/>
    </location>
</feature>
<evidence type="ECO:0000256" key="7">
    <source>
        <dbReference type="SAM" id="Phobius"/>
    </source>
</evidence>
<gene>
    <name evidence="8" type="ORF">KP79_PYT04911</name>
</gene>
<comment type="caution">
    <text evidence="8">The sequence shown here is derived from an EMBL/GenBank/DDBJ whole genome shotgun (WGS) entry which is preliminary data.</text>
</comment>
<keyword evidence="4 7" id="KW-1133">Transmembrane helix</keyword>
<dbReference type="GO" id="GO:0005886">
    <property type="term" value="C:plasma membrane"/>
    <property type="evidence" value="ECO:0007669"/>
    <property type="project" value="TreeGrafter"/>
</dbReference>
<dbReference type="Pfam" id="PF00474">
    <property type="entry name" value="SSF"/>
    <property type="match status" value="1"/>
</dbReference>
<keyword evidence="5 7" id="KW-0472">Membrane</keyword>
<feature type="transmembrane region" description="Helical" evidence="7">
    <location>
        <begin position="12"/>
        <end position="30"/>
    </location>
</feature>
<feature type="transmembrane region" description="Helical" evidence="7">
    <location>
        <begin position="294"/>
        <end position="314"/>
    </location>
</feature>
<feature type="transmembrane region" description="Helical" evidence="7">
    <location>
        <begin position="463"/>
        <end position="486"/>
    </location>
</feature>
<feature type="transmembrane region" description="Helical" evidence="7">
    <location>
        <begin position="160"/>
        <end position="179"/>
    </location>
</feature>
<sequence length="667" mass="73852">MASNAGRIDNWADSLVLVIYFTAVLAIGLWSMRRSNRGNVKSYFLAGHSMPWITVGASLFSSNIGSEHFVGLAGSAASSGIANITFEWMSTFPILLLGWYFLPVYISAGVYTLPEYMERRLGGNKIRTYLSCLSLLLAIVTKLAVSMFAGSLFLQMSTGWNMYVSVIILLAVTGFYTILGGLTAVMYTDTFQTGVMTIGAFVLLGVGMNEVGSFENLEKRYMNSSATKRLVNSSCGLPRKDAFHVFLDPAGSEQPWPGLIISASLICLAYWCCDQIIVQRSLAAKNIEHAKGGSIMAASLKILPLFLMVIPGLISRVLFPDEVACADPDECMRICENPVGCSNIAYPKMVLELLPDGLRGFLMAVILSAIMSSLTSIFNSSSTLFTMDLWRRFRPRSTQRELLIVGRVVILVMCGLSIVWLPLIKSSQGGQLFNYINMVQANIMAPVGAAFVLTIFWTRTTEWGIIGGLMIAHGCGIIRLVLEFVYPAPPCGEPETRPAVLYKVHFLYFGTLLAFLTPLAIVILSKVTTGRNAEELEGLTWWTRVKYTPKSSNHLGEEGIPTDEEYDSKLKVKAESLNLPGINLKEPSPDDYQGDIVLPQNQNEQGTCKQKFFVFLFGKPEKGREITVMTLRQKQIFMRERPKFKWFLNACTVFVIGAVMFLFGYFA</sequence>
<feature type="transmembrane region" description="Helical" evidence="7">
    <location>
        <begin position="646"/>
        <end position="666"/>
    </location>
</feature>
<dbReference type="NCBIfam" id="TIGR00813">
    <property type="entry name" value="sss"/>
    <property type="match status" value="1"/>
</dbReference>
<dbReference type="GO" id="GO:0005412">
    <property type="term" value="F:D-glucose:sodium symporter activity"/>
    <property type="evidence" value="ECO:0007669"/>
    <property type="project" value="TreeGrafter"/>
</dbReference>
<keyword evidence="3 7" id="KW-0812">Transmembrane</keyword>
<feature type="transmembrane region" description="Helical" evidence="7">
    <location>
        <begin position="92"/>
        <end position="113"/>
    </location>
</feature>
<dbReference type="PANTHER" id="PTHR11819:SF195">
    <property type="entry name" value="SODIUM_GLUCOSE COTRANSPORTER 4"/>
    <property type="match status" value="1"/>
</dbReference>
<feature type="transmembrane region" description="Helical" evidence="7">
    <location>
        <begin position="506"/>
        <end position="524"/>
    </location>
</feature>
<dbReference type="InterPro" id="IPR001734">
    <property type="entry name" value="Na/solute_symporter"/>
</dbReference>
<comment type="similarity">
    <text evidence="2 6">Belongs to the sodium:solute symporter (SSF) (TC 2.A.21) family.</text>
</comment>
<keyword evidence="9" id="KW-1185">Reference proteome</keyword>
<feature type="transmembrane region" description="Helical" evidence="7">
    <location>
        <begin position="42"/>
        <end position="60"/>
    </location>
</feature>
<dbReference type="EMBL" id="NEDP02005244">
    <property type="protein sequence ID" value="OWF42600.1"/>
    <property type="molecule type" value="Genomic_DNA"/>
</dbReference>
<dbReference type="Gene3D" id="1.20.1730.10">
    <property type="entry name" value="Sodium/glucose cotransporter"/>
    <property type="match status" value="1"/>
</dbReference>
<evidence type="ECO:0000256" key="5">
    <source>
        <dbReference type="ARBA" id="ARBA00023136"/>
    </source>
</evidence>
<name>A0A210Q1H7_MIZYE</name>
<reference evidence="8 9" key="1">
    <citation type="journal article" date="2017" name="Nat. Ecol. Evol.">
        <title>Scallop genome provides insights into evolution of bilaterian karyotype and development.</title>
        <authorList>
            <person name="Wang S."/>
            <person name="Zhang J."/>
            <person name="Jiao W."/>
            <person name="Li J."/>
            <person name="Xun X."/>
            <person name="Sun Y."/>
            <person name="Guo X."/>
            <person name="Huan P."/>
            <person name="Dong B."/>
            <person name="Zhang L."/>
            <person name="Hu X."/>
            <person name="Sun X."/>
            <person name="Wang J."/>
            <person name="Zhao C."/>
            <person name="Wang Y."/>
            <person name="Wang D."/>
            <person name="Huang X."/>
            <person name="Wang R."/>
            <person name="Lv J."/>
            <person name="Li Y."/>
            <person name="Zhang Z."/>
            <person name="Liu B."/>
            <person name="Lu W."/>
            <person name="Hui Y."/>
            <person name="Liang J."/>
            <person name="Zhou Z."/>
            <person name="Hou R."/>
            <person name="Li X."/>
            <person name="Liu Y."/>
            <person name="Li H."/>
            <person name="Ning X."/>
            <person name="Lin Y."/>
            <person name="Zhao L."/>
            <person name="Xing Q."/>
            <person name="Dou J."/>
            <person name="Li Y."/>
            <person name="Mao J."/>
            <person name="Guo H."/>
            <person name="Dou H."/>
            <person name="Li T."/>
            <person name="Mu C."/>
            <person name="Jiang W."/>
            <person name="Fu Q."/>
            <person name="Fu X."/>
            <person name="Miao Y."/>
            <person name="Liu J."/>
            <person name="Yu Q."/>
            <person name="Li R."/>
            <person name="Liao H."/>
            <person name="Li X."/>
            <person name="Kong Y."/>
            <person name="Jiang Z."/>
            <person name="Chourrout D."/>
            <person name="Li R."/>
            <person name="Bao Z."/>
        </authorList>
    </citation>
    <scope>NUCLEOTIDE SEQUENCE [LARGE SCALE GENOMIC DNA]</scope>
    <source>
        <strain evidence="8 9">PY_sf001</strain>
    </source>
</reference>
<dbReference type="OrthoDB" id="6132759at2759"/>
<feature type="transmembrane region" description="Helical" evidence="7">
    <location>
        <begin position="361"/>
        <end position="381"/>
    </location>
</feature>
<dbReference type="Proteomes" id="UP000242188">
    <property type="component" value="Unassembled WGS sequence"/>
</dbReference>
<dbReference type="AlphaFoldDB" id="A0A210Q1H7"/>
<evidence type="ECO:0000256" key="1">
    <source>
        <dbReference type="ARBA" id="ARBA00004141"/>
    </source>
</evidence>
<feature type="transmembrane region" description="Helical" evidence="7">
    <location>
        <begin position="133"/>
        <end position="154"/>
    </location>
</feature>
<evidence type="ECO:0000313" key="8">
    <source>
        <dbReference type="EMBL" id="OWF42600.1"/>
    </source>
</evidence>
<evidence type="ECO:0000256" key="6">
    <source>
        <dbReference type="RuleBase" id="RU362091"/>
    </source>
</evidence>
<organism evidence="8 9">
    <name type="scientific">Mizuhopecten yessoensis</name>
    <name type="common">Japanese scallop</name>
    <name type="synonym">Patinopecten yessoensis</name>
    <dbReference type="NCBI Taxonomy" id="6573"/>
    <lineage>
        <taxon>Eukaryota</taxon>
        <taxon>Metazoa</taxon>
        <taxon>Spiralia</taxon>
        <taxon>Lophotrochozoa</taxon>
        <taxon>Mollusca</taxon>
        <taxon>Bivalvia</taxon>
        <taxon>Autobranchia</taxon>
        <taxon>Pteriomorphia</taxon>
        <taxon>Pectinida</taxon>
        <taxon>Pectinoidea</taxon>
        <taxon>Pectinidae</taxon>
        <taxon>Mizuhopecten</taxon>
    </lineage>
</organism>
<feature type="transmembrane region" description="Helical" evidence="7">
    <location>
        <begin position="256"/>
        <end position="273"/>
    </location>
</feature>
<evidence type="ECO:0000256" key="4">
    <source>
        <dbReference type="ARBA" id="ARBA00022989"/>
    </source>
</evidence>
<feature type="transmembrane region" description="Helical" evidence="7">
    <location>
        <begin position="402"/>
        <end position="423"/>
    </location>
</feature>
<feature type="transmembrane region" description="Helical" evidence="7">
    <location>
        <begin position="191"/>
        <end position="208"/>
    </location>
</feature>
<comment type="subcellular location">
    <subcellularLocation>
        <location evidence="1">Membrane</location>
        <topology evidence="1">Multi-pass membrane protein</topology>
    </subcellularLocation>
</comment>
<dbReference type="PROSITE" id="PS50283">
    <property type="entry name" value="NA_SOLUT_SYMP_3"/>
    <property type="match status" value="1"/>
</dbReference>
<accession>A0A210Q1H7</accession>
<evidence type="ECO:0000256" key="2">
    <source>
        <dbReference type="ARBA" id="ARBA00006434"/>
    </source>
</evidence>
<protein>
    <submittedName>
        <fullName evidence="8">Sodium/myo-inositol cotransporter 2</fullName>
    </submittedName>
</protein>